<dbReference type="Gene3D" id="4.10.320.10">
    <property type="entry name" value="E3-binding domain"/>
    <property type="match status" value="1"/>
</dbReference>
<comment type="similarity">
    <text evidence="2 4">Belongs to the 2-oxoacid dehydrogenase family.</text>
</comment>
<dbReference type="InterPro" id="IPR001078">
    <property type="entry name" value="2-oxoacid_DH_actylTfrase"/>
</dbReference>
<evidence type="ECO:0000259" key="6">
    <source>
        <dbReference type="PROSITE" id="PS50968"/>
    </source>
</evidence>
<comment type="caution">
    <text evidence="8">The sequence shown here is derived from an EMBL/GenBank/DDBJ whole genome shotgun (WGS) entry which is preliminary data.</text>
</comment>
<evidence type="ECO:0000256" key="1">
    <source>
        <dbReference type="ARBA" id="ARBA00001938"/>
    </source>
</evidence>
<feature type="compositionally biased region" description="Low complexity" evidence="5">
    <location>
        <begin position="88"/>
        <end position="131"/>
    </location>
</feature>
<feature type="compositionally biased region" description="Low complexity" evidence="5">
    <location>
        <begin position="139"/>
        <end position="151"/>
    </location>
</feature>
<dbReference type="PANTHER" id="PTHR23151:SF75">
    <property type="entry name" value="DIHYDROLIPOYLLYSINE-RESIDUE ACETYLTRANSFERASE COMPONENT 5 OF PYRUVATE DEHYDROGENASE COMPLEX, CHLOROPLASTIC"/>
    <property type="match status" value="1"/>
</dbReference>
<keyword evidence="3 4" id="KW-0450">Lipoyl</keyword>
<dbReference type="EC" id="2.3.1.-" evidence="4"/>
<dbReference type="GO" id="GO:0045254">
    <property type="term" value="C:pyruvate dehydrogenase complex"/>
    <property type="evidence" value="ECO:0007669"/>
    <property type="project" value="InterPro"/>
</dbReference>
<proteinExistence type="inferred from homology"/>
<keyword evidence="4" id="KW-0012">Acyltransferase</keyword>
<dbReference type="GO" id="GO:0004742">
    <property type="term" value="F:dihydrolipoyllysine-residue acetyltransferase activity"/>
    <property type="evidence" value="ECO:0007669"/>
    <property type="project" value="TreeGrafter"/>
</dbReference>
<evidence type="ECO:0000259" key="7">
    <source>
        <dbReference type="PROSITE" id="PS51826"/>
    </source>
</evidence>
<evidence type="ECO:0000256" key="4">
    <source>
        <dbReference type="RuleBase" id="RU003423"/>
    </source>
</evidence>
<dbReference type="PROSITE" id="PS51826">
    <property type="entry name" value="PSBD"/>
    <property type="match status" value="1"/>
</dbReference>
<protein>
    <recommendedName>
        <fullName evidence="4">Dihydrolipoamide acetyltransferase component of pyruvate dehydrogenase complex</fullName>
        <ecNumber evidence="4">2.3.1.-</ecNumber>
    </recommendedName>
</protein>
<feature type="domain" description="Peripheral subunit-binding (PSBD)" evidence="7">
    <location>
        <begin position="147"/>
        <end position="183"/>
    </location>
</feature>
<dbReference type="InterPro" id="IPR000089">
    <property type="entry name" value="Biotin_lipoyl"/>
</dbReference>
<dbReference type="Proteomes" id="UP000886251">
    <property type="component" value="Unassembled WGS sequence"/>
</dbReference>
<dbReference type="PANTHER" id="PTHR23151">
    <property type="entry name" value="DIHYDROLIPOAMIDE ACETYL/SUCCINYL-TRANSFERASE-RELATED"/>
    <property type="match status" value="1"/>
</dbReference>
<dbReference type="InterPro" id="IPR011053">
    <property type="entry name" value="Single_hybrid_motif"/>
</dbReference>
<dbReference type="GO" id="GO:0006086">
    <property type="term" value="P:pyruvate decarboxylation to acetyl-CoA"/>
    <property type="evidence" value="ECO:0007669"/>
    <property type="project" value="InterPro"/>
</dbReference>
<dbReference type="Pfam" id="PF02817">
    <property type="entry name" value="E3_binding"/>
    <property type="match status" value="1"/>
</dbReference>
<dbReference type="InterPro" id="IPR003016">
    <property type="entry name" value="2-oxoA_DH_lipoyl-BS"/>
</dbReference>
<evidence type="ECO:0000313" key="8">
    <source>
        <dbReference type="EMBL" id="HEB96367.1"/>
    </source>
</evidence>
<evidence type="ECO:0000256" key="5">
    <source>
        <dbReference type="SAM" id="MobiDB-lite"/>
    </source>
</evidence>
<dbReference type="PROSITE" id="PS50968">
    <property type="entry name" value="BIOTINYL_LIPOYL"/>
    <property type="match status" value="1"/>
</dbReference>
<evidence type="ECO:0000256" key="2">
    <source>
        <dbReference type="ARBA" id="ARBA00007317"/>
    </source>
</evidence>
<feature type="region of interest" description="Disordered" evidence="5">
    <location>
        <begin position="77"/>
        <end position="151"/>
    </location>
</feature>
<organism evidence="8">
    <name type="scientific">Sedimenticola thiotaurini</name>
    <dbReference type="NCBI Taxonomy" id="1543721"/>
    <lineage>
        <taxon>Bacteria</taxon>
        <taxon>Pseudomonadati</taxon>
        <taxon>Pseudomonadota</taxon>
        <taxon>Gammaproteobacteria</taxon>
        <taxon>Chromatiales</taxon>
        <taxon>Sedimenticolaceae</taxon>
        <taxon>Sedimenticola</taxon>
    </lineage>
</organism>
<dbReference type="EMBL" id="DRKP01000092">
    <property type="protein sequence ID" value="HEB96367.1"/>
    <property type="molecule type" value="Genomic_DNA"/>
</dbReference>
<dbReference type="Pfam" id="PF00364">
    <property type="entry name" value="Biotin_lipoyl"/>
    <property type="match status" value="1"/>
</dbReference>
<feature type="domain" description="Lipoyl-binding" evidence="6">
    <location>
        <begin position="3"/>
        <end position="78"/>
    </location>
</feature>
<dbReference type="Gene3D" id="2.40.50.100">
    <property type="match status" value="1"/>
</dbReference>
<gene>
    <name evidence="8" type="ORF">ENI96_08040</name>
</gene>
<dbReference type="SUPFAM" id="SSF51230">
    <property type="entry name" value="Single hybrid motif"/>
    <property type="match status" value="1"/>
</dbReference>
<name>A0A831WAP1_9GAMM</name>
<dbReference type="Gene3D" id="3.30.559.10">
    <property type="entry name" value="Chloramphenicol acetyltransferase-like domain"/>
    <property type="match status" value="1"/>
</dbReference>
<sequence length="405" mass="43004">MKREPIRMPVLSDTMKSGRLVGWQKQVGDPVHRGDLLAEVESDKAVMDLEAFADGYLGGPLADTGVDLPTGSVIGYLTDTPETTATVPEGGARPAPAEPAEAPSPAGGEPPVAAAGGDTAAPPSRSADADSAPPPLPHTAARSATPPASPYARGLARELGVDLRRVHPGSDGVIRSRQVLAAALDGPVPDLDAGPPWRYKLFTPMHRAVADNMAATRHTPMLRVTAELPIAPLRQEAESRAVSLSLLLARAAALTVQRHPRFNMTYTPVGLAERDRVDVGIAVDVPGGLLTPVIHDCAARPLAELREEWRILKEKIERQRLAPADYRGATFYLSNMGMFPVVRSFEAIVPLGAAAILAVGAQRDGGAAMTLSCDHRVVYGADAARFLETLGDLLSRPRDWLAEER</sequence>
<evidence type="ECO:0000256" key="3">
    <source>
        <dbReference type="ARBA" id="ARBA00022823"/>
    </source>
</evidence>
<accession>A0A831WAP1</accession>
<dbReference type="SUPFAM" id="SSF52777">
    <property type="entry name" value="CoA-dependent acyltransferases"/>
    <property type="match status" value="1"/>
</dbReference>
<dbReference type="AlphaFoldDB" id="A0A831WAP1"/>
<comment type="cofactor">
    <cofactor evidence="1 4">
        <name>(R)-lipoate</name>
        <dbReference type="ChEBI" id="CHEBI:83088"/>
    </cofactor>
</comment>
<dbReference type="InterPro" id="IPR036625">
    <property type="entry name" value="E3-bd_dom_sf"/>
</dbReference>
<dbReference type="PROSITE" id="PS00189">
    <property type="entry name" value="LIPOYL"/>
    <property type="match status" value="1"/>
</dbReference>
<dbReference type="InterPro" id="IPR023213">
    <property type="entry name" value="CAT-like_dom_sf"/>
</dbReference>
<dbReference type="InterPro" id="IPR045257">
    <property type="entry name" value="E2/Pdx1"/>
</dbReference>
<dbReference type="Pfam" id="PF00198">
    <property type="entry name" value="2-oxoacid_dh"/>
    <property type="match status" value="1"/>
</dbReference>
<reference evidence="8" key="1">
    <citation type="journal article" date="2020" name="mSystems">
        <title>Genome- and Community-Level Interaction Insights into Carbon Utilization and Element Cycling Functions of Hydrothermarchaeota in Hydrothermal Sediment.</title>
        <authorList>
            <person name="Zhou Z."/>
            <person name="Liu Y."/>
            <person name="Xu W."/>
            <person name="Pan J."/>
            <person name="Luo Z.H."/>
            <person name="Li M."/>
        </authorList>
    </citation>
    <scope>NUCLEOTIDE SEQUENCE [LARGE SCALE GENOMIC DNA]</scope>
    <source>
        <strain evidence="8">HyVt-443</strain>
    </source>
</reference>
<dbReference type="CDD" id="cd06849">
    <property type="entry name" value="lipoyl_domain"/>
    <property type="match status" value="1"/>
</dbReference>
<dbReference type="InterPro" id="IPR004167">
    <property type="entry name" value="PSBD"/>
</dbReference>
<keyword evidence="4" id="KW-0808">Transferase</keyword>